<gene>
    <name evidence="3" type="ORF">RJ639_005874</name>
</gene>
<feature type="region of interest" description="Disordered" evidence="1">
    <location>
        <begin position="1408"/>
        <end position="1435"/>
    </location>
</feature>
<protein>
    <recommendedName>
        <fullName evidence="2">PWWP domain-containing protein</fullName>
    </recommendedName>
</protein>
<dbReference type="PROSITE" id="PS50812">
    <property type="entry name" value="PWWP"/>
    <property type="match status" value="1"/>
</dbReference>
<feature type="region of interest" description="Disordered" evidence="1">
    <location>
        <begin position="1242"/>
        <end position="1279"/>
    </location>
</feature>
<keyword evidence="4" id="KW-1185">Reference proteome</keyword>
<dbReference type="Gene3D" id="2.30.30.140">
    <property type="match status" value="1"/>
</dbReference>
<dbReference type="EMBL" id="JAVXUP010001149">
    <property type="protein sequence ID" value="KAK3015373.1"/>
    <property type="molecule type" value="Genomic_DNA"/>
</dbReference>
<evidence type="ECO:0000313" key="3">
    <source>
        <dbReference type="EMBL" id="KAK3015373.1"/>
    </source>
</evidence>
<feature type="region of interest" description="Disordered" evidence="1">
    <location>
        <begin position="1482"/>
        <end position="1509"/>
    </location>
</feature>
<dbReference type="SUPFAM" id="SSF63748">
    <property type="entry name" value="Tudor/PWWP/MBT"/>
    <property type="match status" value="1"/>
</dbReference>
<dbReference type="InterPro" id="IPR053063">
    <property type="entry name" value="PWWP_domain_containing_PDP"/>
</dbReference>
<feature type="region of interest" description="Disordered" evidence="1">
    <location>
        <begin position="1211"/>
        <end position="1230"/>
    </location>
</feature>
<sequence>MDEHDHGVKMASVTVPACDETLIGQSEGGIEGSCCGEQIMVEVVGSDVFVDGVGGDELGKEGFGGKMGAFDGKGGGGGAIHDLAPWEFGDVAGEEWDGRNRAGGEAFREIVGPSGKRICDVIEDEVEMVRNEGGLERGNKLAEEGVEQGGQAVDGVSGHNFTSEEVSGLGGEVWDVGLEASLVSSSLVTESLTTQRQVVVEEVDVMVKEEGLHSKDVLDSNAGKMSLHCSDEDKNPSIETGSVEAAICVNAGGEVGSLNKLETLHSNVAESDVRNENVPSALEDWQLMTNAAGENSQTYGSCGIGLLPLFKQTNVVAHGEVAAVEDMVSSNPKVETSKDSDVSEKIGGCAGEVSIAPTDSESSVKQTSVAVDYSITSHRKVLTLDSAANVSTREDSGAFDDNIDCMDHQELNAENIGRSSKTDVVACAEPESSSEQTHVVNVIGATKVEVPLSDMSGMLATPEFFENVKFETTCGNAGIESDVDPESLYVQSCVDERGEGPGMNNEVVLDFEDSMSGNNKQLKVHSIENESWSTKDDISVCTRVFEGDEVVEKESKVSKPDMDAMQVSEGFRNLKCETIHGKAGKDGVVPADPESSSELAIARERGEAVGMDTEGVLDWDDTGIHEQPLKVQKVDGSSTNDVPKENLEFSAEPIQIADRGVMAALDYKEVLKSDVEAKKKDDRADLSPGQTLNAQATAVSSDDQVESTMMVCQGQAQSQGIVDFPLFDTSDGNFLLKEEEDVKTSGRCTVDDVVTEDLPRAAEVCHSHTTGTSFATSKQNMDEEQEAVVLASNDAHLGRDPTLETCASDVVPFNEAVNQLIEVKDESCKVDDKAIVCARFPEAKNLNISDNRTIDSGLVVDMDTPPSEEGECKLQSVNVKENVSVPLGLHFLEDHAKGMKGNAKVQGLERLDESADCCVVTSKVGQEAEVEESSKSKGNEVNLHRQQEAEVNEQIAEVDQSTANEKILEETALKHEAPVIVHQLRYLPPPESEGEFSVSDLVWGKVRSHPWWPGQIFDPADASEKAMKYHKKDCFLVAYFGDRTFAWNDASFLKPFRTHFSQIEKQSNSDTFHYAVSCALEEVSRRVELGLACSCISKVAYGKIESQIAENTGIRQESSRRHGVDKSSGASCFEPDKLVDNIRTLAQSPSGGGDQLELVIAKAQLLAFYRFKGYSRLPEFQLGRGLLENDAVNENGDPVSKDNEQIISQDEKLKVESSSRKRKSTLMDSLYPSKKERSLSDLMDDTVYSPDCEDEPDGKAMSKSVSSSAGRKRKALDSVSDGSNRRISFYAAKVSTTASPVPKPSFKVGECIRRVASQLTGSPSLLKCNSDKLLKADGSSDQLVESDGSLHTPENSQKGRMIVPAVHSSLDEMLSQLYLAAQDPMKGYRFLPNIVTFFSGFRHSIALDKNSGKQNSSKGRVAGGRKRKASNDEIRSPEEFEFDDVNDSYWTDRVVQNHAEEQLLHNSLNGGGNQLVVFEPDKPLKSNRRSHSRKRVSTGNHKLEAEEPNEQLDVRKDLLPAELILNFTKGGFVPSEIDLNKMFRRFGPLKESETEVDSETSRAKVVFKRGSDAEVAFSSAGKFKIFGPVLVNYELSYSPSVSFKTLPLALLQDQDDAT</sequence>
<name>A0AA89AV09_9ASTE</name>
<feature type="compositionally biased region" description="Basic residues" evidence="1">
    <location>
        <begin position="1485"/>
        <end position="1496"/>
    </location>
</feature>
<dbReference type="SMART" id="SM00293">
    <property type="entry name" value="PWWP"/>
    <property type="match status" value="1"/>
</dbReference>
<organism evidence="3 4">
    <name type="scientific">Escallonia herrerae</name>
    <dbReference type="NCBI Taxonomy" id="1293975"/>
    <lineage>
        <taxon>Eukaryota</taxon>
        <taxon>Viridiplantae</taxon>
        <taxon>Streptophyta</taxon>
        <taxon>Embryophyta</taxon>
        <taxon>Tracheophyta</taxon>
        <taxon>Spermatophyta</taxon>
        <taxon>Magnoliopsida</taxon>
        <taxon>eudicotyledons</taxon>
        <taxon>Gunneridae</taxon>
        <taxon>Pentapetalae</taxon>
        <taxon>asterids</taxon>
        <taxon>campanulids</taxon>
        <taxon>Escalloniales</taxon>
        <taxon>Escalloniaceae</taxon>
        <taxon>Escallonia</taxon>
    </lineage>
</organism>
<dbReference type="Pfam" id="PF00855">
    <property type="entry name" value="PWWP"/>
    <property type="match status" value="1"/>
</dbReference>
<comment type="caution">
    <text evidence="3">The sequence shown here is derived from an EMBL/GenBank/DDBJ whole genome shotgun (WGS) entry which is preliminary data.</text>
</comment>
<dbReference type="PANTHER" id="PTHR42851:SF4">
    <property type="entry name" value="PWWP DOMAIN-CONTAINING PROTEIN"/>
    <property type="match status" value="1"/>
</dbReference>
<dbReference type="InterPro" id="IPR000313">
    <property type="entry name" value="PWWP_dom"/>
</dbReference>
<reference evidence="3" key="1">
    <citation type="submission" date="2022-12" db="EMBL/GenBank/DDBJ databases">
        <title>Draft genome assemblies for two species of Escallonia (Escalloniales).</title>
        <authorList>
            <person name="Chanderbali A."/>
            <person name="Dervinis C."/>
            <person name="Anghel I."/>
            <person name="Soltis D."/>
            <person name="Soltis P."/>
            <person name="Zapata F."/>
        </authorList>
    </citation>
    <scope>NUCLEOTIDE SEQUENCE</scope>
    <source>
        <strain evidence="3">UCBG64.0493</strain>
        <tissue evidence="3">Leaf</tissue>
    </source>
</reference>
<proteinExistence type="predicted"/>
<evidence type="ECO:0000256" key="1">
    <source>
        <dbReference type="SAM" id="MobiDB-lite"/>
    </source>
</evidence>
<evidence type="ECO:0000313" key="4">
    <source>
        <dbReference type="Proteomes" id="UP001188597"/>
    </source>
</evidence>
<accession>A0AA89AV09</accession>
<dbReference type="CDD" id="cd05162">
    <property type="entry name" value="PWWP"/>
    <property type="match status" value="1"/>
</dbReference>
<evidence type="ECO:0000259" key="2">
    <source>
        <dbReference type="PROSITE" id="PS50812"/>
    </source>
</evidence>
<dbReference type="Proteomes" id="UP001188597">
    <property type="component" value="Unassembled WGS sequence"/>
</dbReference>
<feature type="domain" description="PWWP" evidence="2">
    <location>
        <begin position="998"/>
        <end position="1047"/>
    </location>
</feature>
<dbReference type="PANTHER" id="PTHR42851">
    <property type="entry name" value="ALDOLASE-RELATED"/>
    <property type="match status" value="1"/>
</dbReference>